<dbReference type="AlphaFoldDB" id="A0A068NT02"/>
<evidence type="ECO:0000256" key="5">
    <source>
        <dbReference type="ARBA" id="ARBA00022989"/>
    </source>
</evidence>
<comment type="subcellular location">
    <subcellularLocation>
        <location evidence="1 7">Cell membrane</location>
        <topology evidence="1 7">Multi-pass membrane protein</topology>
    </subcellularLocation>
</comment>
<dbReference type="Gene3D" id="1.10.3720.10">
    <property type="entry name" value="MetI-like"/>
    <property type="match status" value="1"/>
</dbReference>
<accession>A0A068NT02</accession>
<sequence>MKNEAQAKLTLTSKIGVYAALILLSLPAILPLLWMVSTSFKGNAQIFGTSEFNLKSLIPSPVVTTNYPEALTNMPFVLYLRNTMLLCICTVVGAVASSAVVAYGFAKIYFPGRNALFAVMIATMALPGQVTMIPVFSLFRSLGWYGTYLPLIVPAFTASAYYVFLLTQFFKTIPTEMSEAARVDGANEWTIFRRLLLPLSKPALATCALFQFIGTWNDFLGPLLYVNDPAKYPLAYGLQQFVSHYGGFYAQLMAAATIFTIPIIILFFFAQKTFIQGISTTGGK</sequence>
<keyword evidence="2 7" id="KW-0813">Transport</keyword>
<dbReference type="InterPro" id="IPR035906">
    <property type="entry name" value="MetI-like_sf"/>
</dbReference>
<dbReference type="KEGG" id="fgi:OP10G_3109"/>
<dbReference type="CDD" id="cd06261">
    <property type="entry name" value="TM_PBP2"/>
    <property type="match status" value="1"/>
</dbReference>
<protein>
    <submittedName>
        <fullName evidence="9">Sugar ABC transporter permease</fullName>
    </submittedName>
</protein>
<comment type="similarity">
    <text evidence="7">Belongs to the binding-protein-dependent transport system permease family.</text>
</comment>
<dbReference type="PANTHER" id="PTHR43744:SF6">
    <property type="entry name" value="ABC TRANSPORTER PERMEASE PROTEIN YESQ-RELATED"/>
    <property type="match status" value="1"/>
</dbReference>
<dbReference type="eggNOG" id="COG0395">
    <property type="taxonomic scope" value="Bacteria"/>
</dbReference>
<keyword evidence="5 7" id="KW-1133">Transmembrane helix</keyword>
<organism evidence="9 10">
    <name type="scientific">Fimbriimonas ginsengisoli Gsoil 348</name>
    <dbReference type="NCBI Taxonomy" id="661478"/>
    <lineage>
        <taxon>Bacteria</taxon>
        <taxon>Bacillati</taxon>
        <taxon>Armatimonadota</taxon>
        <taxon>Fimbriimonadia</taxon>
        <taxon>Fimbriimonadales</taxon>
        <taxon>Fimbriimonadaceae</taxon>
        <taxon>Fimbriimonas</taxon>
    </lineage>
</organism>
<proteinExistence type="inferred from homology"/>
<evidence type="ECO:0000256" key="2">
    <source>
        <dbReference type="ARBA" id="ARBA00022448"/>
    </source>
</evidence>
<evidence type="ECO:0000256" key="7">
    <source>
        <dbReference type="RuleBase" id="RU363032"/>
    </source>
</evidence>
<gene>
    <name evidence="9" type="ORF">OP10G_3109</name>
</gene>
<keyword evidence="4 7" id="KW-0812">Transmembrane</keyword>
<keyword evidence="6 7" id="KW-0472">Membrane</keyword>
<evidence type="ECO:0000259" key="8">
    <source>
        <dbReference type="PROSITE" id="PS50928"/>
    </source>
</evidence>
<dbReference type="GO" id="GO:0055085">
    <property type="term" value="P:transmembrane transport"/>
    <property type="evidence" value="ECO:0007669"/>
    <property type="project" value="InterPro"/>
</dbReference>
<dbReference type="Pfam" id="PF00528">
    <property type="entry name" value="BPD_transp_1"/>
    <property type="match status" value="1"/>
</dbReference>
<dbReference type="Proteomes" id="UP000027982">
    <property type="component" value="Chromosome"/>
</dbReference>
<dbReference type="GO" id="GO:0005886">
    <property type="term" value="C:plasma membrane"/>
    <property type="evidence" value="ECO:0007669"/>
    <property type="project" value="UniProtKB-SubCell"/>
</dbReference>
<feature type="transmembrane region" description="Helical" evidence="7">
    <location>
        <begin position="246"/>
        <end position="269"/>
    </location>
</feature>
<feature type="transmembrane region" description="Helical" evidence="7">
    <location>
        <begin position="15"/>
        <end position="34"/>
    </location>
</feature>
<dbReference type="HOGENOM" id="CLU_016047_1_1_0"/>
<name>A0A068NT02_FIMGI</name>
<dbReference type="PROSITE" id="PS50928">
    <property type="entry name" value="ABC_TM1"/>
    <property type="match status" value="1"/>
</dbReference>
<dbReference type="SUPFAM" id="SSF161098">
    <property type="entry name" value="MetI-like"/>
    <property type="match status" value="1"/>
</dbReference>
<keyword evidence="10" id="KW-1185">Reference proteome</keyword>
<keyword evidence="3" id="KW-1003">Cell membrane</keyword>
<evidence type="ECO:0000256" key="1">
    <source>
        <dbReference type="ARBA" id="ARBA00004651"/>
    </source>
</evidence>
<feature type="domain" description="ABC transmembrane type-1" evidence="8">
    <location>
        <begin position="80"/>
        <end position="270"/>
    </location>
</feature>
<dbReference type="RefSeq" id="WP_025229561.1">
    <property type="nucleotide sequence ID" value="NZ_CP007139.1"/>
</dbReference>
<dbReference type="InterPro" id="IPR000515">
    <property type="entry name" value="MetI-like"/>
</dbReference>
<evidence type="ECO:0000313" key="10">
    <source>
        <dbReference type="Proteomes" id="UP000027982"/>
    </source>
</evidence>
<dbReference type="PANTHER" id="PTHR43744">
    <property type="entry name" value="ABC TRANSPORTER PERMEASE PROTEIN MG189-RELATED-RELATED"/>
    <property type="match status" value="1"/>
</dbReference>
<evidence type="ECO:0000256" key="4">
    <source>
        <dbReference type="ARBA" id="ARBA00022692"/>
    </source>
</evidence>
<feature type="transmembrane region" description="Helical" evidence="7">
    <location>
        <begin position="145"/>
        <end position="167"/>
    </location>
</feature>
<dbReference type="OrthoDB" id="9794684at2"/>
<dbReference type="STRING" id="661478.OP10G_3109"/>
<feature type="transmembrane region" description="Helical" evidence="7">
    <location>
        <begin position="115"/>
        <end position="139"/>
    </location>
</feature>
<evidence type="ECO:0000256" key="6">
    <source>
        <dbReference type="ARBA" id="ARBA00023136"/>
    </source>
</evidence>
<feature type="transmembrane region" description="Helical" evidence="7">
    <location>
        <begin position="83"/>
        <end position="103"/>
    </location>
</feature>
<dbReference type="EMBL" id="CP007139">
    <property type="protein sequence ID" value="AIE86477.1"/>
    <property type="molecule type" value="Genomic_DNA"/>
</dbReference>
<evidence type="ECO:0000256" key="3">
    <source>
        <dbReference type="ARBA" id="ARBA00022475"/>
    </source>
</evidence>
<reference evidence="9 10" key="1">
    <citation type="journal article" date="2014" name="PLoS ONE">
        <title>The first complete genome sequence of the class fimbriimonadia in the phylum armatimonadetes.</title>
        <authorList>
            <person name="Hu Z.Y."/>
            <person name="Wang Y.Z."/>
            <person name="Im W.T."/>
            <person name="Wang S.Y."/>
            <person name="Zhao G.P."/>
            <person name="Zheng H.J."/>
            <person name="Quan Z.X."/>
        </authorList>
    </citation>
    <scope>NUCLEOTIDE SEQUENCE [LARGE SCALE GENOMIC DNA]</scope>
    <source>
        <strain evidence="9">Gsoil 348</strain>
    </source>
</reference>
<evidence type="ECO:0000313" key="9">
    <source>
        <dbReference type="EMBL" id="AIE86477.1"/>
    </source>
</evidence>